<evidence type="ECO:0000313" key="9">
    <source>
        <dbReference type="EMBL" id="HIZ46800.1"/>
    </source>
</evidence>
<dbReference type="PANTHER" id="PTHR42920:SF5">
    <property type="entry name" value="EAMA DOMAIN-CONTAINING PROTEIN"/>
    <property type="match status" value="1"/>
</dbReference>
<proteinExistence type="inferred from homology"/>
<evidence type="ECO:0000256" key="1">
    <source>
        <dbReference type="ARBA" id="ARBA00004651"/>
    </source>
</evidence>
<accession>A0A9D2F099</accession>
<comment type="caution">
    <text evidence="9">The sequence shown here is derived from an EMBL/GenBank/DDBJ whole genome shotgun (WGS) entry which is preliminary data.</text>
</comment>
<dbReference type="InterPro" id="IPR051258">
    <property type="entry name" value="Diverse_Substrate_Transporter"/>
</dbReference>
<evidence type="ECO:0000313" key="10">
    <source>
        <dbReference type="Proteomes" id="UP000824062"/>
    </source>
</evidence>
<feature type="transmembrane region" description="Helical" evidence="7">
    <location>
        <begin position="21"/>
        <end position="41"/>
    </location>
</feature>
<feature type="domain" description="EamA" evidence="8">
    <location>
        <begin position="24"/>
        <end position="154"/>
    </location>
</feature>
<dbReference type="InterPro" id="IPR037185">
    <property type="entry name" value="EmrE-like"/>
</dbReference>
<feature type="transmembrane region" description="Helical" evidence="7">
    <location>
        <begin position="112"/>
        <end position="130"/>
    </location>
</feature>
<feature type="transmembrane region" description="Helical" evidence="7">
    <location>
        <begin position="194"/>
        <end position="215"/>
    </location>
</feature>
<organism evidence="9 10">
    <name type="scientific">Candidatus Olsenella pullistercoris</name>
    <dbReference type="NCBI Taxonomy" id="2838712"/>
    <lineage>
        <taxon>Bacteria</taxon>
        <taxon>Bacillati</taxon>
        <taxon>Actinomycetota</taxon>
        <taxon>Coriobacteriia</taxon>
        <taxon>Coriobacteriales</taxon>
        <taxon>Atopobiaceae</taxon>
        <taxon>Olsenella</taxon>
    </lineage>
</organism>
<dbReference type="InterPro" id="IPR000620">
    <property type="entry name" value="EamA_dom"/>
</dbReference>
<feature type="transmembrane region" description="Helical" evidence="7">
    <location>
        <begin position="168"/>
        <end position="187"/>
    </location>
</feature>
<feature type="transmembrane region" description="Helical" evidence="7">
    <location>
        <begin position="230"/>
        <end position="250"/>
    </location>
</feature>
<keyword evidence="3" id="KW-1003">Cell membrane</keyword>
<reference evidence="9" key="2">
    <citation type="submission" date="2021-04" db="EMBL/GenBank/DDBJ databases">
        <authorList>
            <person name="Gilroy R."/>
        </authorList>
    </citation>
    <scope>NUCLEOTIDE SEQUENCE</scope>
    <source>
        <strain evidence="9">ChiHjej12B11-14209</strain>
    </source>
</reference>
<sequence length="312" mass="32679">MSAERNISERGARAGARAVPAWAWKLLLAACAAIWGGSFVVMKDTLDAVTPAWLMFVRFSLASVLTAAIFWRRLRASLDASHLAMGAILGLVWGAAYVVQNIGLDDTTPGRNAFLTATYCVMTPFINWLVARRSPSAGNVVAALLAIVGVGLVALGDDLSLAMSRGDWLTLVGALLFAVHIVLVARFSSAHDVMTLTAVQLVVGALVALATALALEPPLDVAALARPEVWGALAYLVVLSSTVCTIGQNVGQANVPPAQASLLLSLESVFAVVASVLFYNEVVTPRIAIGFGTIFVAVVVSELLGGRRSQKG</sequence>
<dbReference type="Pfam" id="PF00892">
    <property type="entry name" value="EamA"/>
    <property type="match status" value="2"/>
</dbReference>
<evidence type="ECO:0000256" key="6">
    <source>
        <dbReference type="ARBA" id="ARBA00023136"/>
    </source>
</evidence>
<feature type="transmembrane region" description="Helical" evidence="7">
    <location>
        <begin position="83"/>
        <end position="100"/>
    </location>
</feature>
<feature type="transmembrane region" description="Helical" evidence="7">
    <location>
        <begin position="262"/>
        <end position="280"/>
    </location>
</feature>
<feature type="transmembrane region" description="Helical" evidence="7">
    <location>
        <begin position="286"/>
        <end position="305"/>
    </location>
</feature>
<evidence type="ECO:0000256" key="2">
    <source>
        <dbReference type="ARBA" id="ARBA00007362"/>
    </source>
</evidence>
<dbReference type="GO" id="GO:0005886">
    <property type="term" value="C:plasma membrane"/>
    <property type="evidence" value="ECO:0007669"/>
    <property type="project" value="UniProtKB-SubCell"/>
</dbReference>
<protein>
    <submittedName>
        <fullName evidence="9">DMT family transporter</fullName>
    </submittedName>
</protein>
<name>A0A9D2F099_9ACTN</name>
<evidence type="ECO:0000256" key="3">
    <source>
        <dbReference type="ARBA" id="ARBA00022475"/>
    </source>
</evidence>
<feature type="transmembrane region" description="Helical" evidence="7">
    <location>
        <begin position="53"/>
        <end position="71"/>
    </location>
</feature>
<gene>
    <name evidence="9" type="ORF">IAA19_07275</name>
</gene>
<comment type="subcellular location">
    <subcellularLocation>
        <location evidence="1">Cell membrane</location>
        <topology evidence="1">Multi-pass membrane protein</topology>
    </subcellularLocation>
</comment>
<dbReference type="EMBL" id="DXBM01000061">
    <property type="protein sequence ID" value="HIZ46800.1"/>
    <property type="molecule type" value="Genomic_DNA"/>
</dbReference>
<dbReference type="Proteomes" id="UP000824062">
    <property type="component" value="Unassembled WGS sequence"/>
</dbReference>
<reference evidence="9" key="1">
    <citation type="journal article" date="2021" name="PeerJ">
        <title>Extensive microbial diversity within the chicken gut microbiome revealed by metagenomics and culture.</title>
        <authorList>
            <person name="Gilroy R."/>
            <person name="Ravi A."/>
            <person name="Getino M."/>
            <person name="Pursley I."/>
            <person name="Horton D.L."/>
            <person name="Alikhan N.F."/>
            <person name="Baker D."/>
            <person name="Gharbi K."/>
            <person name="Hall N."/>
            <person name="Watson M."/>
            <person name="Adriaenssens E.M."/>
            <person name="Foster-Nyarko E."/>
            <person name="Jarju S."/>
            <person name="Secka A."/>
            <person name="Antonio M."/>
            <person name="Oren A."/>
            <person name="Chaudhuri R.R."/>
            <person name="La Ragione R."/>
            <person name="Hildebrand F."/>
            <person name="Pallen M.J."/>
        </authorList>
    </citation>
    <scope>NUCLEOTIDE SEQUENCE</scope>
    <source>
        <strain evidence="9">ChiHjej12B11-14209</strain>
    </source>
</reference>
<keyword evidence="4 7" id="KW-0812">Transmembrane</keyword>
<dbReference type="AlphaFoldDB" id="A0A9D2F099"/>
<evidence type="ECO:0000259" key="8">
    <source>
        <dbReference type="Pfam" id="PF00892"/>
    </source>
</evidence>
<keyword evidence="6 7" id="KW-0472">Membrane</keyword>
<dbReference type="SUPFAM" id="SSF103481">
    <property type="entry name" value="Multidrug resistance efflux transporter EmrE"/>
    <property type="match status" value="2"/>
</dbReference>
<comment type="similarity">
    <text evidence="2">Belongs to the EamA transporter family.</text>
</comment>
<feature type="transmembrane region" description="Helical" evidence="7">
    <location>
        <begin position="137"/>
        <end position="156"/>
    </location>
</feature>
<feature type="domain" description="EamA" evidence="8">
    <location>
        <begin position="165"/>
        <end position="300"/>
    </location>
</feature>
<keyword evidence="5 7" id="KW-1133">Transmembrane helix</keyword>
<dbReference type="PANTHER" id="PTHR42920">
    <property type="entry name" value="OS03G0707200 PROTEIN-RELATED"/>
    <property type="match status" value="1"/>
</dbReference>
<evidence type="ECO:0000256" key="5">
    <source>
        <dbReference type="ARBA" id="ARBA00022989"/>
    </source>
</evidence>
<evidence type="ECO:0000256" key="4">
    <source>
        <dbReference type="ARBA" id="ARBA00022692"/>
    </source>
</evidence>
<evidence type="ECO:0000256" key="7">
    <source>
        <dbReference type="SAM" id="Phobius"/>
    </source>
</evidence>